<reference evidence="1" key="1">
    <citation type="journal article" date="2021" name="Proc. Natl. Acad. Sci. U.S.A.">
        <title>A Catalog of Tens of Thousands of Viruses from Human Metagenomes Reveals Hidden Associations with Chronic Diseases.</title>
        <authorList>
            <person name="Tisza M.J."/>
            <person name="Buck C.B."/>
        </authorList>
    </citation>
    <scope>NUCLEOTIDE SEQUENCE</scope>
    <source>
        <strain evidence="1">CtvNP11</strain>
    </source>
</reference>
<organism evidence="1">
    <name type="scientific">Siphoviridae sp. ctvNP11</name>
    <dbReference type="NCBI Taxonomy" id="2825721"/>
    <lineage>
        <taxon>Viruses</taxon>
        <taxon>Duplodnaviria</taxon>
        <taxon>Heunggongvirae</taxon>
        <taxon>Uroviricota</taxon>
        <taxon>Caudoviricetes</taxon>
    </lineage>
</organism>
<evidence type="ECO:0000313" key="1">
    <source>
        <dbReference type="EMBL" id="DAE05126.1"/>
    </source>
</evidence>
<dbReference type="EMBL" id="BK015403">
    <property type="protein sequence ID" value="DAE05126.1"/>
    <property type="molecule type" value="Genomic_DNA"/>
</dbReference>
<name>A0A8S5PDH2_9CAUD</name>
<sequence>MESGINAALTVALSWKAGELPCIWAIQHS</sequence>
<accession>A0A8S5PDH2</accession>
<proteinExistence type="predicted"/>
<protein>
    <submittedName>
        <fullName evidence="1">Uncharacterized protein</fullName>
    </submittedName>
</protein>